<feature type="compositionally biased region" description="Basic and acidic residues" evidence="4">
    <location>
        <begin position="222"/>
        <end position="236"/>
    </location>
</feature>
<dbReference type="PROSITE" id="PS51720">
    <property type="entry name" value="G_AIG1"/>
    <property type="match status" value="1"/>
</dbReference>
<reference evidence="6" key="3">
    <citation type="submission" date="2025-09" db="UniProtKB">
        <authorList>
            <consortium name="Ensembl"/>
        </authorList>
    </citation>
    <scope>IDENTIFICATION</scope>
</reference>
<reference evidence="7" key="1">
    <citation type="submission" date="2011-12" db="EMBL/GenBank/DDBJ databases">
        <title>The Draft Genome of Lepisosteus oculatus.</title>
        <authorList>
            <consortium name="The Broad Institute Genome Assembly &amp; Analysis Group"/>
            <consortium name="Computational R&amp;D Group"/>
            <consortium name="and Sequencing Platform"/>
            <person name="Di Palma F."/>
            <person name="Alfoldi J."/>
            <person name="Johnson J."/>
            <person name="Berlin A."/>
            <person name="Gnerre S."/>
            <person name="Jaffe D."/>
            <person name="MacCallum I."/>
            <person name="Young S."/>
            <person name="Walker B.J."/>
            <person name="Lander E.S."/>
            <person name="Lindblad-Toh K."/>
        </authorList>
    </citation>
    <scope>NUCLEOTIDE SEQUENCE [LARGE SCALE GENOMIC DNA]</scope>
</reference>
<evidence type="ECO:0000259" key="5">
    <source>
        <dbReference type="PROSITE" id="PS51720"/>
    </source>
</evidence>
<keyword evidence="3" id="KW-0342">GTP-binding</keyword>
<dbReference type="Gene3D" id="3.40.50.300">
    <property type="entry name" value="P-loop containing nucleotide triphosphate hydrolases"/>
    <property type="match status" value="1"/>
</dbReference>
<organism evidence="6 7">
    <name type="scientific">Lepisosteus oculatus</name>
    <name type="common">Spotted gar</name>
    <dbReference type="NCBI Taxonomy" id="7918"/>
    <lineage>
        <taxon>Eukaryota</taxon>
        <taxon>Metazoa</taxon>
        <taxon>Chordata</taxon>
        <taxon>Craniata</taxon>
        <taxon>Vertebrata</taxon>
        <taxon>Euteleostomi</taxon>
        <taxon>Actinopterygii</taxon>
        <taxon>Neopterygii</taxon>
        <taxon>Holostei</taxon>
        <taxon>Semionotiformes</taxon>
        <taxon>Lepisosteidae</taxon>
        <taxon>Lepisosteus</taxon>
    </lineage>
</organism>
<evidence type="ECO:0000256" key="3">
    <source>
        <dbReference type="ARBA" id="ARBA00023134"/>
    </source>
</evidence>
<feature type="region of interest" description="Disordered" evidence="4">
    <location>
        <begin position="222"/>
        <end position="265"/>
    </location>
</feature>
<dbReference type="Pfam" id="PF04548">
    <property type="entry name" value="AIG1"/>
    <property type="match status" value="1"/>
</dbReference>
<dbReference type="OMA" id="VLNNENW"/>
<dbReference type="InterPro" id="IPR045058">
    <property type="entry name" value="GIMA/IAN/Toc"/>
</dbReference>
<sequence length="265" mass="29211">MDKSSTVLDPGPGVQAAGTEEGRAVSHEAQRLSELRIVLLGERVAGKSSAGNTILGRKEFVSCRGTEQSVRRQGEVAGRQVTVVDTPGWYIVEEVQQQVGQEVVRSASLCPPGPHAILLVTPLGSVTDRTSAKEHLELLGETAWRHTTLLLFTWGDRLGDTALEQHIQTGGQDLQWLLQKCGNRYHVLNNQNRQDSTQVTELLEKIEQLLAENSGEVFLNEEVHQEVERMRRRSGDDQEDDEGTEAAGERGREPGSACQEEQQQG</sequence>
<dbReference type="GO" id="GO:0005525">
    <property type="term" value="F:GTP binding"/>
    <property type="evidence" value="ECO:0007669"/>
    <property type="project" value="UniProtKB-KW"/>
</dbReference>
<dbReference type="EMBL" id="AHAT01039177">
    <property type="status" value="NOT_ANNOTATED_CDS"/>
    <property type="molecule type" value="Genomic_DNA"/>
</dbReference>
<dbReference type="SUPFAM" id="SSF52540">
    <property type="entry name" value="P-loop containing nucleoside triphosphate hydrolases"/>
    <property type="match status" value="1"/>
</dbReference>
<name>W5N2J7_LEPOC</name>
<evidence type="ECO:0000256" key="2">
    <source>
        <dbReference type="ARBA" id="ARBA00022741"/>
    </source>
</evidence>
<evidence type="ECO:0000313" key="6">
    <source>
        <dbReference type="Ensembl" id="ENSLOCP00000014856.1"/>
    </source>
</evidence>
<dbReference type="InterPro" id="IPR027417">
    <property type="entry name" value="P-loop_NTPase"/>
</dbReference>
<reference evidence="6" key="2">
    <citation type="submission" date="2025-08" db="UniProtKB">
        <authorList>
            <consortium name="Ensembl"/>
        </authorList>
    </citation>
    <scope>IDENTIFICATION</scope>
</reference>
<proteinExistence type="inferred from homology"/>
<accession>W5N2J7</accession>
<evidence type="ECO:0000256" key="1">
    <source>
        <dbReference type="ARBA" id="ARBA00008535"/>
    </source>
</evidence>
<dbReference type="Bgee" id="ENSLOCG00000012075">
    <property type="expression patterns" value="Expressed in camera-type eye and 12 other cell types or tissues"/>
</dbReference>
<dbReference type="KEGG" id="loc:102694308"/>
<dbReference type="EMBL" id="AHAT01039178">
    <property type="status" value="NOT_ANNOTATED_CDS"/>
    <property type="molecule type" value="Genomic_DNA"/>
</dbReference>
<dbReference type="PANTHER" id="PTHR10903">
    <property type="entry name" value="GTPASE, IMAP FAMILY MEMBER-RELATED"/>
    <property type="match status" value="1"/>
</dbReference>
<evidence type="ECO:0000256" key="4">
    <source>
        <dbReference type="SAM" id="MobiDB-lite"/>
    </source>
</evidence>
<dbReference type="AlphaFoldDB" id="W5N2J7"/>
<comment type="similarity">
    <text evidence="1">Belongs to the TRAFAC class TrmE-Era-EngA-EngB-Septin-like GTPase superfamily. AIG1/Toc34/Toc159-like paraseptin GTPase family. IAN subfamily.</text>
</comment>
<evidence type="ECO:0000313" key="7">
    <source>
        <dbReference type="Proteomes" id="UP000018468"/>
    </source>
</evidence>
<feature type="domain" description="AIG1-type G" evidence="5">
    <location>
        <begin position="32"/>
        <end position="227"/>
    </location>
</feature>
<feature type="region of interest" description="Disordered" evidence="4">
    <location>
        <begin position="1"/>
        <end position="26"/>
    </location>
</feature>
<dbReference type="GeneTree" id="ENSGT00940000162556"/>
<dbReference type="InterPro" id="IPR006703">
    <property type="entry name" value="G_AIG1"/>
</dbReference>
<dbReference type="GO" id="GO:0003924">
    <property type="term" value="F:GTPase activity"/>
    <property type="evidence" value="ECO:0000318"/>
    <property type="project" value="GO_Central"/>
</dbReference>
<protein>
    <submittedName>
        <fullName evidence="6">GTPase IMAP family member 4-like</fullName>
    </submittedName>
</protein>
<dbReference type="FunFam" id="3.40.50.300:FF:001756">
    <property type="entry name" value="Si:dkey-185m8.2"/>
    <property type="match status" value="1"/>
</dbReference>
<dbReference type="InParanoid" id="W5N2J7"/>
<dbReference type="EMBL" id="AHAT01039179">
    <property type="status" value="NOT_ANNOTATED_CDS"/>
    <property type="molecule type" value="Genomic_DNA"/>
</dbReference>
<keyword evidence="2" id="KW-0547">Nucleotide-binding</keyword>
<dbReference type="Proteomes" id="UP000018468">
    <property type="component" value="Linkage group LG12"/>
</dbReference>
<keyword evidence="7" id="KW-1185">Reference proteome</keyword>
<dbReference type="PANTHER" id="PTHR10903:SF107">
    <property type="entry name" value="GTPASE IMAP FAMILY MEMBER 4-LIKE-RELATED"/>
    <property type="match status" value="1"/>
</dbReference>
<dbReference type="Ensembl" id="ENSLOCT00000014885.1">
    <property type="protein sequence ID" value="ENSLOCP00000014856.1"/>
    <property type="gene ID" value="ENSLOCG00000012075.1"/>
</dbReference>
<dbReference type="OrthoDB" id="5985928at2759"/>